<evidence type="ECO:0000256" key="1">
    <source>
        <dbReference type="SAM" id="MobiDB-lite"/>
    </source>
</evidence>
<keyword evidence="3" id="KW-1185">Reference proteome</keyword>
<protein>
    <submittedName>
        <fullName evidence="2">Uncharacterized protein</fullName>
    </submittedName>
</protein>
<evidence type="ECO:0000313" key="3">
    <source>
        <dbReference type="Proteomes" id="UP000326396"/>
    </source>
</evidence>
<name>A0A5N6NSW4_9ASTR</name>
<dbReference type="OrthoDB" id="2272416at2759"/>
<feature type="region of interest" description="Disordered" evidence="1">
    <location>
        <begin position="219"/>
        <end position="246"/>
    </location>
</feature>
<sequence>MADEHTSGGNSSKKVELTETQILMKEEVAKTLEAVLPTYIEGTKSSLKEFIHQELADFEAEAEMKQLSKKITIKEFMACKPAEFKGEVDPLISQRWISDIEIERSCQGLVGVVEEGKGQRWNERADQKDESIDTITAIFFDKAKFCPDILQTERMWINRYHNMLNTKYREFLTPSKCETLNELIDFARERELEFKRQEDQGDKRKDIGGVSALNLRGAVPINDDGRSFKSQGSGKKPEAPKPKGRALQISGEEAKVKSDVVTGIIVWQALRDHPSTPQVPTMKVTLWQALRGQRNHCMASTERPSVYSSSPDYEGIGTVSADQSLTETWGGRRTYSSRQLQVPGWSIDHRNLDEQLLGFSQLIELAPWFVYAASNLSV</sequence>
<accession>A0A5N6NSW4</accession>
<reference evidence="2 3" key="1">
    <citation type="submission" date="2019-05" db="EMBL/GenBank/DDBJ databases">
        <title>Mikania micrantha, genome provides insights into the molecular mechanism of rapid growth.</title>
        <authorList>
            <person name="Liu B."/>
        </authorList>
    </citation>
    <scope>NUCLEOTIDE SEQUENCE [LARGE SCALE GENOMIC DNA]</scope>
    <source>
        <strain evidence="2">NLD-2019</strain>
        <tissue evidence="2">Leaf</tissue>
    </source>
</reference>
<dbReference type="Proteomes" id="UP000326396">
    <property type="component" value="Linkage Group LG17"/>
</dbReference>
<evidence type="ECO:0000313" key="2">
    <source>
        <dbReference type="EMBL" id="KAD5317330.1"/>
    </source>
</evidence>
<proteinExistence type="predicted"/>
<organism evidence="2 3">
    <name type="scientific">Mikania micrantha</name>
    <name type="common">bitter vine</name>
    <dbReference type="NCBI Taxonomy" id="192012"/>
    <lineage>
        <taxon>Eukaryota</taxon>
        <taxon>Viridiplantae</taxon>
        <taxon>Streptophyta</taxon>
        <taxon>Embryophyta</taxon>
        <taxon>Tracheophyta</taxon>
        <taxon>Spermatophyta</taxon>
        <taxon>Magnoliopsida</taxon>
        <taxon>eudicotyledons</taxon>
        <taxon>Gunneridae</taxon>
        <taxon>Pentapetalae</taxon>
        <taxon>asterids</taxon>
        <taxon>campanulids</taxon>
        <taxon>Asterales</taxon>
        <taxon>Asteraceae</taxon>
        <taxon>Asteroideae</taxon>
        <taxon>Heliantheae alliance</taxon>
        <taxon>Eupatorieae</taxon>
        <taxon>Mikania</taxon>
    </lineage>
</organism>
<dbReference type="AlphaFoldDB" id="A0A5N6NSW4"/>
<dbReference type="EMBL" id="SZYD01000009">
    <property type="protein sequence ID" value="KAD5317330.1"/>
    <property type="molecule type" value="Genomic_DNA"/>
</dbReference>
<comment type="caution">
    <text evidence="2">The sequence shown here is derived from an EMBL/GenBank/DDBJ whole genome shotgun (WGS) entry which is preliminary data.</text>
</comment>
<gene>
    <name evidence="2" type="ORF">E3N88_17276</name>
</gene>